<evidence type="ECO:0000313" key="2">
    <source>
        <dbReference type="Proteomes" id="UP001056120"/>
    </source>
</evidence>
<protein>
    <submittedName>
        <fullName evidence="1">Uncharacterized protein</fullName>
    </submittedName>
</protein>
<evidence type="ECO:0000313" key="1">
    <source>
        <dbReference type="EMBL" id="KAI3785905.1"/>
    </source>
</evidence>
<sequence>MIGNLAHLTLAFGVLGNIVSFMVFLAPIPTFYKVYKNKSTDGFQSAPYVVGLFSAMLWIYYALLKTNVMLLITINSVGCFIETLYICFFLLYAPKKARMESLKLIVLLIVVGFGLIVVLTQFLASGVARGVIVGWICLVFSLCVFVAPLGVLRQVIKTKSVEYMPILLSVALTLSAVMWFFYGLLLGDFNIAIPNVLGFTLGIIQIILYFLYKNKKPVTIENISTFERKICEMEEQKFQEINDKSIDVEKLMSSLVEKLNKCKDASECMAAEPQTVPNCTIEVSS</sequence>
<name>A0ACB9GS37_9ASTR</name>
<keyword evidence="2" id="KW-1185">Reference proteome</keyword>
<reference evidence="1 2" key="2">
    <citation type="journal article" date="2022" name="Mol. Ecol. Resour.">
        <title>The genomes of chicory, endive, great burdock and yacon provide insights into Asteraceae paleo-polyploidization history and plant inulin production.</title>
        <authorList>
            <person name="Fan W."/>
            <person name="Wang S."/>
            <person name="Wang H."/>
            <person name="Wang A."/>
            <person name="Jiang F."/>
            <person name="Liu H."/>
            <person name="Zhao H."/>
            <person name="Xu D."/>
            <person name="Zhang Y."/>
        </authorList>
    </citation>
    <scope>NUCLEOTIDE SEQUENCE [LARGE SCALE GENOMIC DNA]</scope>
    <source>
        <strain evidence="2">cv. Yunnan</strain>
        <tissue evidence="1">Leaves</tissue>
    </source>
</reference>
<gene>
    <name evidence="1" type="ORF">L1987_45031</name>
</gene>
<proteinExistence type="predicted"/>
<reference evidence="2" key="1">
    <citation type="journal article" date="2022" name="Mol. Ecol. Resour.">
        <title>The genomes of chicory, endive, great burdock and yacon provide insights into Asteraceae palaeo-polyploidization history and plant inulin production.</title>
        <authorList>
            <person name="Fan W."/>
            <person name="Wang S."/>
            <person name="Wang H."/>
            <person name="Wang A."/>
            <person name="Jiang F."/>
            <person name="Liu H."/>
            <person name="Zhao H."/>
            <person name="Xu D."/>
            <person name="Zhang Y."/>
        </authorList>
    </citation>
    <scope>NUCLEOTIDE SEQUENCE [LARGE SCALE GENOMIC DNA]</scope>
    <source>
        <strain evidence="2">cv. Yunnan</strain>
    </source>
</reference>
<dbReference type="Proteomes" id="UP001056120">
    <property type="component" value="Linkage Group LG14"/>
</dbReference>
<accession>A0ACB9GS37</accession>
<dbReference type="EMBL" id="CM042031">
    <property type="protein sequence ID" value="KAI3785905.1"/>
    <property type="molecule type" value="Genomic_DNA"/>
</dbReference>
<comment type="caution">
    <text evidence="1">The sequence shown here is derived from an EMBL/GenBank/DDBJ whole genome shotgun (WGS) entry which is preliminary data.</text>
</comment>
<organism evidence="1 2">
    <name type="scientific">Smallanthus sonchifolius</name>
    <dbReference type="NCBI Taxonomy" id="185202"/>
    <lineage>
        <taxon>Eukaryota</taxon>
        <taxon>Viridiplantae</taxon>
        <taxon>Streptophyta</taxon>
        <taxon>Embryophyta</taxon>
        <taxon>Tracheophyta</taxon>
        <taxon>Spermatophyta</taxon>
        <taxon>Magnoliopsida</taxon>
        <taxon>eudicotyledons</taxon>
        <taxon>Gunneridae</taxon>
        <taxon>Pentapetalae</taxon>
        <taxon>asterids</taxon>
        <taxon>campanulids</taxon>
        <taxon>Asterales</taxon>
        <taxon>Asteraceae</taxon>
        <taxon>Asteroideae</taxon>
        <taxon>Heliantheae alliance</taxon>
        <taxon>Millerieae</taxon>
        <taxon>Smallanthus</taxon>
    </lineage>
</organism>